<evidence type="ECO:0000313" key="2">
    <source>
        <dbReference type="EnsemblPlants" id="PAC:32939333.CDS.1"/>
    </source>
</evidence>
<gene>
    <name evidence="1" type="ORF">PHYPA_024133</name>
</gene>
<dbReference type="Proteomes" id="UP000006727">
    <property type="component" value="Chromosome 19"/>
</dbReference>
<protein>
    <submittedName>
        <fullName evidence="1 2">Uncharacterized protein</fullName>
    </submittedName>
</protein>
<name>A0A2K1IYG1_PHYPA</name>
<sequence length="114" mass="12246">MGPAQGGSAAAAAAVGSTLLSVQVFKRLYSLVSLKSSVNAPDSCKQFCPVYFVLNASMVCMPRVQSSLLHMSSSPHLSSNLKSHLAATKIHEKYHANNRLHLTVTSEKLVHKIL</sequence>
<dbReference type="InParanoid" id="A0A2K1IYG1"/>
<accession>A0A2K1IYG1</accession>
<dbReference type="Gramene" id="Pp3c19_14690V3.1">
    <property type="protein sequence ID" value="PAC:32939333.CDS.1"/>
    <property type="gene ID" value="Pp3c19_14690"/>
</dbReference>
<dbReference type="EnsemblPlants" id="Pp3c19_14690V3.1">
    <property type="protein sequence ID" value="PAC:32939333.CDS.1"/>
    <property type="gene ID" value="Pp3c19_14690"/>
</dbReference>
<dbReference type="PaxDb" id="3218-PP1S20_207V6.1"/>
<evidence type="ECO:0000313" key="3">
    <source>
        <dbReference type="Proteomes" id="UP000006727"/>
    </source>
</evidence>
<keyword evidence="3" id="KW-1185">Reference proteome</keyword>
<reference evidence="2" key="3">
    <citation type="submission" date="2020-12" db="UniProtKB">
        <authorList>
            <consortium name="EnsemblPlants"/>
        </authorList>
    </citation>
    <scope>IDENTIFICATION</scope>
</reference>
<dbReference type="Gramene" id="Pp3c19_14690V3.3">
    <property type="protein sequence ID" value="PAC:32939334.CDS.1"/>
    <property type="gene ID" value="Pp3c19_14690"/>
</dbReference>
<dbReference type="EMBL" id="ABEU02000019">
    <property type="protein sequence ID" value="PNR34316.1"/>
    <property type="molecule type" value="Genomic_DNA"/>
</dbReference>
<organism evidence="1">
    <name type="scientific">Physcomitrium patens</name>
    <name type="common">Spreading-leaved earth moss</name>
    <name type="synonym">Physcomitrella patens</name>
    <dbReference type="NCBI Taxonomy" id="3218"/>
    <lineage>
        <taxon>Eukaryota</taxon>
        <taxon>Viridiplantae</taxon>
        <taxon>Streptophyta</taxon>
        <taxon>Embryophyta</taxon>
        <taxon>Bryophyta</taxon>
        <taxon>Bryophytina</taxon>
        <taxon>Bryopsida</taxon>
        <taxon>Funariidae</taxon>
        <taxon>Funariales</taxon>
        <taxon>Funariaceae</taxon>
        <taxon>Physcomitrium</taxon>
    </lineage>
</organism>
<dbReference type="AlphaFoldDB" id="A0A2K1IYG1"/>
<reference evidence="1 3" key="1">
    <citation type="journal article" date="2008" name="Science">
        <title>The Physcomitrella genome reveals evolutionary insights into the conquest of land by plants.</title>
        <authorList>
            <person name="Rensing S."/>
            <person name="Lang D."/>
            <person name="Zimmer A."/>
            <person name="Terry A."/>
            <person name="Salamov A."/>
            <person name="Shapiro H."/>
            <person name="Nishiyama T."/>
            <person name="Perroud P.-F."/>
            <person name="Lindquist E."/>
            <person name="Kamisugi Y."/>
            <person name="Tanahashi T."/>
            <person name="Sakakibara K."/>
            <person name="Fujita T."/>
            <person name="Oishi K."/>
            <person name="Shin-I T."/>
            <person name="Kuroki Y."/>
            <person name="Toyoda A."/>
            <person name="Suzuki Y."/>
            <person name="Hashimoto A."/>
            <person name="Yamaguchi K."/>
            <person name="Sugano A."/>
            <person name="Kohara Y."/>
            <person name="Fujiyama A."/>
            <person name="Anterola A."/>
            <person name="Aoki S."/>
            <person name="Ashton N."/>
            <person name="Barbazuk W.B."/>
            <person name="Barker E."/>
            <person name="Bennetzen J."/>
            <person name="Bezanilla M."/>
            <person name="Blankenship R."/>
            <person name="Cho S.H."/>
            <person name="Dutcher S."/>
            <person name="Estelle M."/>
            <person name="Fawcett J.A."/>
            <person name="Gundlach H."/>
            <person name="Hanada K."/>
            <person name="Heyl A."/>
            <person name="Hicks K.A."/>
            <person name="Hugh J."/>
            <person name="Lohr M."/>
            <person name="Mayer K."/>
            <person name="Melkozernov A."/>
            <person name="Murata T."/>
            <person name="Nelson D."/>
            <person name="Pils B."/>
            <person name="Prigge M."/>
            <person name="Reiss B."/>
            <person name="Renner T."/>
            <person name="Rombauts S."/>
            <person name="Rushton P."/>
            <person name="Sanderfoot A."/>
            <person name="Schween G."/>
            <person name="Shiu S.-H."/>
            <person name="Stueber K."/>
            <person name="Theodoulou F.L."/>
            <person name="Tu H."/>
            <person name="Van de Peer Y."/>
            <person name="Verrier P.J."/>
            <person name="Waters E."/>
            <person name="Wood A."/>
            <person name="Yang L."/>
            <person name="Cove D."/>
            <person name="Cuming A."/>
            <person name="Hasebe M."/>
            <person name="Lucas S."/>
            <person name="Mishler D.B."/>
            <person name="Reski R."/>
            <person name="Grigoriev I."/>
            <person name="Quatrano R.S."/>
            <person name="Boore J.L."/>
        </authorList>
    </citation>
    <scope>NUCLEOTIDE SEQUENCE [LARGE SCALE GENOMIC DNA]</scope>
    <source>
        <strain evidence="2 3">cv. Gransden 2004</strain>
    </source>
</reference>
<proteinExistence type="predicted"/>
<dbReference type="EnsemblPlants" id="Pp3c19_14690V3.3">
    <property type="protein sequence ID" value="PAC:32939334.CDS.1"/>
    <property type="gene ID" value="Pp3c19_14690"/>
</dbReference>
<evidence type="ECO:0000313" key="1">
    <source>
        <dbReference type="EMBL" id="PNR34316.1"/>
    </source>
</evidence>
<reference evidence="1 3" key="2">
    <citation type="journal article" date="2018" name="Plant J.">
        <title>The Physcomitrella patens chromosome-scale assembly reveals moss genome structure and evolution.</title>
        <authorList>
            <person name="Lang D."/>
            <person name="Ullrich K.K."/>
            <person name="Murat F."/>
            <person name="Fuchs J."/>
            <person name="Jenkins J."/>
            <person name="Haas F.B."/>
            <person name="Piednoel M."/>
            <person name="Gundlach H."/>
            <person name="Van Bel M."/>
            <person name="Meyberg R."/>
            <person name="Vives C."/>
            <person name="Morata J."/>
            <person name="Symeonidi A."/>
            <person name="Hiss M."/>
            <person name="Muchero W."/>
            <person name="Kamisugi Y."/>
            <person name="Saleh O."/>
            <person name="Blanc G."/>
            <person name="Decker E.L."/>
            <person name="van Gessel N."/>
            <person name="Grimwood J."/>
            <person name="Hayes R.D."/>
            <person name="Graham S.W."/>
            <person name="Gunter L.E."/>
            <person name="McDaniel S.F."/>
            <person name="Hoernstein S.N.W."/>
            <person name="Larsson A."/>
            <person name="Li F.W."/>
            <person name="Perroud P.F."/>
            <person name="Phillips J."/>
            <person name="Ranjan P."/>
            <person name="Rokshar D.S."/>
            <person name="Rothfels C.J."/>
            <person name="Schneider L."/>
            <person name="Shu S."/>
            <person name="Stevenson D.W."/>
            <person name="Thummler F."/>
            <person name="Tillich M."/>
            <person name="Villarreal Aguilar J.C."/>
            <person name="Widiez T."/>
            <person name="Wong G.K."/>
            <person name="Wymore A."/>
            <person name="Zhang Y."/>
            <person name="Zimmer A.D."/>
            <person name="Quatrano R.S."/>
            <person name="Mayer K.F.X."/>
            <person name="Goodstein D."/>
            <person name="Casacuberta J.M."/>
            <person name="Vandepoele K."/>
            <person name="Reski R."/>
            <person name="Cuming A.C."/>
            <person name="Tuskan G.A."/>
            <person name="Maumus F."/>
            <person name="Salse J."/>
            <person name="Schmutz J."/>
            <person name="Rensing S.A."/>
        </authorList>
    </citation>
    <scope>NUCLEOTIDE SEQUENCE [LARGE SCALE GENOMIC DNA]</scope>
    <source>
        <strain evidence="2 3">cv. Gransden 2004</strain>
    </source>
</reference>